<evidence type="ECO:0000313" key="2">
    <source>
        <dbReference type="EMBL" id="OUP69013.1"/>
    </source>
</evidence>
<dbReference type="Proteomes" id="UP000196386">
    <property type="component" value="Unassembled WGS sequence"/>
</dbReference>
<dbReference type="AlphaFoldDB" id="A0A1Y4MJS4"/>
<dbReference type="NCBIfam" id="TIGR02675">
    <property type="entry name" value="tape_meas_nterm"/>
    <property type="match status" value="1"/>
</dbReference>
<evidence type="ECO:0000313" key="3">
    <source>
        <dbReference type="Proteomes" id="UP000196386"/>
    </source>
</evidence>
<protein>
    <recommendedName>
        <fullName evidence="1">Tape measure protein N-terminal domain-containing protein</fullName>
    </recommendedName>
</protein>
<accession>A0A1Y4MJS4</accession>
<dbReference type="EMBL" id="NFKP01000012">
    <property type="protein sequence ID" value="OUP69013.1"/>
    <property type="molecule type" value="Genomic_DNA"/>
</dbReference>
<dbReference type="InterPro" id="IPR013491">
    <property type="entry name" value="Tape_meas_N"/>
</dbReference>
<organism evidence="2 3">
    <name type="scientific">Anaerotruncus colihominis</name>
    <dbReference type="NCBI Taxonomy" id="169435"/>
    <lineage>
        <taxon>Bacteria</taxon>
        <taxon>Bacillati</taxon>
        <taxon>Bacillota</taxon>
        <taxon>Clostridia</taxon>
        <taxon>Eubacteriales</taxon>
        <taxon>Oscillospiraceae</taxon>
        <taxon>Anaerotruncus</taxon>
    </lineage>
</organism>
<feature type="domain" description="Tape measure protein N-terminal" evidence="1">
    <location>
        <begin position="5"/>
        <end position="158"/>
    </location>
</feature>
<evidence type="ECO:0000259" key="1">
    <source>
        <dbReference type="Pfam" id="PF20155"/>
    </source>
</evidence>
<proteinExistence type="predicted"/>
<comment type="caution">
    <text evidence="2">The sequence shown here is derived from an EMBL/GenBank/DDBJ whole genome shotgun (WGS) entry which is preliminary data.</text>
</comment>
<dbReference type="Pfam" id="PF20155">
    <property type="entry name" value="TMP_3"/>
    <property type="match status" value="1"/>
</dbReference>
<gene>
    <name evidence="2" type="ORF">B5F11_10305</name>
</gene>
<name>A0A1Y4MJS4_9FIRM</name>
<dbReference type="RefSeq" id="WP_087301386.1">
    <property type="nucleotide sequence ID" value="NZ_NFKP01000012.1"/>
</dbReference>
<sequence>MIKKTAELADQTARTNAYIAQMNDGLQTADQLQGMLFTAAQNSGTAYSEVVKTVGALNASAGSTFSSNQEAVAFTELMNKQFVASGTDQEDQSAVMGKLTAAMGEGVINTDMFSELEARIPQIGTLLSNAFGIGQAELDELIASGGLTAELFKNAMLQSVFIQTAC</sequence>
<reference evidence="3" key="1">
    <citation type="submission" date="2017-04" db="EMBL/GenBank/DDBJ databases">
        <title>Function of individual gut microbiota members based on whole genome sequencing of pure cultures obtained from chicken caecum.</title>
        <authorList>
            <person name="Medvecky M."/>
            <person name="Cejkova D."/>
            <person name="Polansky O."/>
            <person name="Karasova D."/>
            <person name="Kubasova T."/>
            <person name="Cizek A."/>
            <person name="Rychlik I."/>
        </authorList>
    </citation>
    <scope>NUCLEOTIDE SEQUENCE [LARGE SCALE GENOMIC DNA]</scope>
    <source>
        <strain evidence="3">An175</strain>
    </source>
</reference>